<evidence type="ECO:0000313" key="2">
    <source>
        <dbReference type="Proteomes" id="UP001060085"/>
    </source>
</evidence>
<protein>
    <submittedName>
        <fullName evidence="1">Uncharacterized protein</fullName>
    </submittedName>
</protein>
<reference evidence="2" key="1">
    <citation type="journal article" date="2023" name="Nat. Plants">
        <title>Single-cell RNA sequencing provides a high-resolution roadmap for understanding the multicellular compartmentation of specialized metabolism.</title>
        <authorList>
            <person name="Sun S."/>
            <person name="Shen X."/>
            <person name="Li Y."/>
            <person name="Li Y."/>
            <person name="Wang S."/>
            <person name="Li R."/>
            <person name="Zhang H."/>
            <person name="Shen G."/>
            <person name="Guo B."/>
            <person name="Wei J."/>
            <person name="Xu J."/>
            <person name="St-Pierre B."/>
            <person name="Chen S."/>
            <person name="Sun C."/>
        </authorList>
    </citation>
    <scope>NUCLEOTIDE SEQUENCE [LARGE SCALE GENOMIC DNA]</scope>
</reference>
<gene>
    <name evidence="1" type="ORF">M9H77_19326</name>
</gene>
<comment type="caution">
    <text evidence="1">The sequence shown here is derived from an EMBL/GenBank/DDBJ whole genome shotgun (WGS) entry which is preliminary data.</text>
</comment>
<accession>A0ACC0BAA1</accession>
<keyword evidence="2" id="KW-1185">Reference proteome</keyword>
<dbReference type="EMBL" id="CM044704">
    <property type="protein sequence ID" value="KAI5669473.1"/>
    <property type="molecule type" value="Genomic_DNA"/>
</dbReference>
<dbReference type="Proteomes" id="UP001060085">
    <property type="component" value="Linkage Group LG04"/>
</dbReference>
<organism evidence="1 2">
    <name type="scientific">Catharanthus roseus</name>
    <name type="common">Madagascar periwinkle</name>
    <name type="synonym">Vinca rosea</name>
    <dbReference type="NCBI Taxonomy" id="4058"/>
    <lineage>
        <taxon>Eukaryota</taxon>
        <taxon>Viridiplantae</taxon>
        <taxon>Streptophyta</taxon>
        <taxon>Embryophyta</taxon>
        <taxon>Tracheophyta</taxon>
        <taxon>Spermatophyta</taxon>
        <taxon>Magnoliopsida</taxon>
        <taxon>eudicotyledons</taxon>
        <taxon>Gunneridae</taxon>
        <taxon>Pentapetalae</taxon>
        <taxon>asterids</taxon>
        <taxon>lamiids</taxon>
        <taxon>Gentianales</taxon>
        <taxon>Apocynaceae</taxon>
        <taxon>Rauvolfioideae</taxon>
        <taxon>Vinceae</taxon>
        <taxon>Catharanthinae</taxon>
        <taxon>Catharanthus</taxon>
    </lineage>
</organism>
<evidence type="ECO:0000313" key="1">
    <source>
        <dbReference type="EMBL" id="KAI5669473.1"/>
    </source>
</evidence>
<sequence>MMETETRKPKAVVVGGSIAGLSAAHSLLLAGWDVVVLEKTCSSPTGSPTGAGLGLDPLSQKIIGSWLGQPHLLQNSTLPLSIDQNQATYGEKKISRILSRDEKFNFRAAYWADLYSLLYNALPSNIVLWGHFFLSFSVSSDKTCVTVKCKVLQTGDTIDVIGHLLIAADGCLSSIRQNFIPDLKLRYSGYCAWRGVLDFSDNESFEAVMDLKKAYEDLGKCLYFDLNSETHSVFYELLNKRMNWIWYINQPEPELKGNSVTMKVSSDMTEEMHESAEKVWVPELARVIRKTKEPFLNVIYDCDPLQWIFWDNVVLIGDAAHPTTPHGLRSTNMSILDAAVLGKCLEKWGVDNLNSALEEYQSIRLPVASAQVLHSRRLGRIKQGLELLNRRPFDPRTASQEDCEELMQKNMPFFTYVPSVLVL</sequence>
<name>A0ACC0BAA1_CATRO</name>
<proteinExistence type="predicted"/>